<organism evidence="1 2">
    <name type="scientific">Streptomyces venezuelae</name>
    <dbReference type="NCBI Taxonomy" id="54571"/>
    <lineage>
        <taxon>Bacteria</taxon>
        <taxon>Bacillati</taxon>
        <taxon>Actinomycetota</taxon>
        <taxon>Actinomycetes</taxon>
        <taxon>Kitasatosporales</taxon>
        <taxon>Streptomycetaceae</taxon>
        <taxon>Streptomyces</taxon>
    </lineage>
</organism>
<evidence type="ECO:0000313" key="1">
    <source>
        <dbReference type="EMBL" id="QES47140.1"/>
    </source>
</evidence>
<reference evidence="1 2" key="1">
    <citation type="submission" date="2018-05" db="EMBL/GenBank/DDBJ databases">
        <title>Streptomyces venezuelae.</title>
        <authorList>
            <person name="Kim W."/>
            <person name="Lee N."/>
            <person name="Cho B.-K."/>
        </authorList>
    </citation>
    <scope>NUCLEOTIDE SEQUENCE [LARGE SCALE GENOMIC DNA]</scope>
    <source>
        <strain evidence="1 2">ATCC 21782</strain>
    </source>
</reference>
<dbReference type="Proteomes" id="UP000325211">
    <property type="component" value="Chromosome"/>
</dbReference>
<name>A0A5P2CXZ2_STRVZ</name>
<dbReference type="EMBL" id="CP029190">
    <property type="protein sequence ID" value="QES47140.1"/>
    <property type="molecule type" value="Genomic_DNA"/>
</dbReference>
<dbReference type="AlphaFoldDB" id="A0A5P2CXZ2"/>
<dbReference type="SUPFAM" id="SSF51182">
    <property type="entry name" value="RmlC-like cupins"/>
    <property type="match status" value="1"/>
</dbReference>
<dbReference type="RefSeq" id="WP_150206048.1">
    <property type="nucleotide sequence ID" value="NZ_CP029190.1"/>
</dbReference>
<evidence type="ECO:0000313" key="2">
    <source>
        <dbReference type="Proteomes" id="UP000325211"/>
    </source>
</evidence>
<sequence>MTATTRQETPVAIQGGGVELRTQEVGGDLSVAFVRLPQGADLRPAVKGLPDDLCPCPHWGYMLKGRLKMVTKDGEEVYEAGQAFYWPAGHAPVALEDCEYVDFSPTDAFTSVIDHITSQG</sequence>
<dbReference type="OrthoDB" id="1119958at2"/>
<protein>
    <recommendedName>
        <fullName evidence="3">Cupin domain-containing protein</fullName>
    </recommendedName>
</protein>
<accession>A0A5P2CXZ2</accession>
<dbReference type="Gene3D" id="2.60.120.10">
    <property type="entry name" value="Jelly Rolls"/>
    <property type="match status" value="1"/>
</dbReference>
<evidence type="ECO:0008006" key="3">
    <source>
        <dbReference type="Google" id="ProtNLM"/>
    </source>
</evidence>
<dbReference type="InterPro" id="IPR011051">
    <property type="entry name" value="RmlC_Cupin_sf"/>
</dbReference>
<dbReference type="InterPro" id="IPR014710">
    <property type="entry name" value="RmlC-like_jellyroll"/>
</dbReference>
<gene>
    <name evidence="1" type="ORF">DEJ50_04070</name>
</gene>
<proteinExistence type="predicted"/>